<dbReference type="Proteomes" id="UP001409291">
    <property type="component" value="Unassembled WGS sequence"/>
</dbReference>
<dbReference type="EMBL" id="JBDJNQ010000002">
    <property type="protein sequence ID" value="MEN5377000.1"/>
    <property type="molecule type" value="Genomic_DNA"/>
</dbReference>
<name>A0ABV0BQI1_9SPHI</name>
<comment type="caution">
    <text evidence="1">The sequence shown here is derived from an EMBL/GenBank/DDBJ whole genome shotgun (WGS) entry which is preliminary data.</text>
</comment>
<evidence type="ECO:0000313" key="1">
    <source>
        <dbReference type="EMBL" id="MEN5377000.1"/>
    </source>
</evidence>
<dbReference type="Gene3D" id="2.40.128.140">
    <property type="entry name" value="Outer membrane protein"/>
    <property type="match status" value="1"/>
</dbReference>
<protein>
    <submittedName>
        <fullName evidence="1">Lipid A deacylase LpxR family protein</fullName>
    </submittedName>
</protein>
<dbReference type="InterPro" id="IPR018707">
    <property type="entry name" value="LpxR"/>
</dbReference>
<dbReference type="RefSeq" id="WP_021190466.1">
    <property type="nucleotide sequence ID" value="NZ_JBDJLH010000003.1"/>
</dbReference>
<gene>
    <name evidence="1" type="ORF">ABE541_06985</name>
</gene>
<organism evidence="1 2">
    <name type="scientific">Sphingobacterium kitahiroshimense</name>
    <dbReference type="NCBI Taxonomy" id="470446"/>
    <lineage>
        <taxon>Bacteria</taxon>
        <taxon>Pseudomonadati</taxon>
        <taxon>Bacteroidota</taxon>
        <taxon>Sphingobacteriia</taxon>
        <taxon>Sphingobacteriales</taxon>
        <taxon>Sphingobacteriaceae</taxon>
        <taxon>Sphingobacterium</taxon>
    </lineage>
</organism>
<sequence length="315" mass="36102">MKIIVLRIVCLLVGILPLQLALSQSKILKSEIALQNDNDVYLLTSQDRYYTNGININYRLGLKSDTSKVKNRVLDIELGQKMYNGVNLYNNRSSQWDRPFAAYLYLSGELNQYYRQEQVLSLKVEFGQVGPLAKGKEVQKIIHQVFNIYEVSGWEGQIPNAFGVDLGLKYQRLFYRSSGRSFEISGVGSGTLGMNHVNANIGLPIRWGRLRSFYHSAFTKGHVQSTETDRELFFYYIPSLYYHGYNSTIQGGIGHDKTFRDQYTIEKFMPSHKVGFMLASGRSTLGLSYVFQSREAKEMLYGTHQYGSLFYGLRF</sequence>
<proteinExistence type="predicted"/>
<keyword evidence="2" id="KW-1185">Reference proteome</keyword>
<dbReference type="Pfam" id="PF09982">
    <property type="entry name" value="LpxR"/>
    <property type="match status" value="1"/>
</dbReference>
<reference evidence="1 2" key="1">
    <citation type="submission" date="2024-04" db="EMBL/GenBank/DDBJ databases">
        <title>WGS of bacteria from Torrens River.</title>
        <authorList>
            <person name="Wyrsch E.R."/>
            <person name="Drigo B."/>
        </authorList>
    </citation>
    <scope>NUCLEOTIDE SEQUENCE [LARGE SCALE GENOMIC DNA]</scope>
    <source>
        <strain evidence="1 2">TWI391</strain>
    </source>
</reference>
<accession>A0ABV0BQI1</accession>
<dbReference type="InterPro" id="IPR037107">
    <property type="entry name" value="Put_OMP_sf"/>
</dbReference>
<evidence type="ECO:0000313" key="2">
    <source>
        <dbReference type="Proteomes" id="UP001409291"/>
    </source>
</evidence>